<keyword evidence="3" id="KW-1185">Reference proteome</keyword>
<dbReference type="InterPro" id="IPR005064">
    <property type="entry name" value="BUG"/>
</dbReference>
<reference evidence="2 3" key="1">
    <citation type="submission" date="2023-10" db="EMBL/GenBank/DDBJ databases">
        <title>Noviherbaspirillum sp. CPCC 100848 genome assembly.</title>
        <authorList>
            <person name="Li X.Y."/>
            <person name="Fang X.M."/>
        </authorList>
    </citation>
    <scope>NUCLEOTIDE SEQUENCE [LARGE SCALE GENOMIC DNA]</scope>
    <source>
        <strain evidence="2 3">CPCC 100848</strain>
    </source>
</reference>
<name>A0ABU6JJF0_9BURK</name>
<dbReference type="Proteomes" id="UP001352263">
    <property type="component" value="Unassembled WGS sequence"/>
</dbReference>
<gene>
    <name evidence="2" type="ORF">RY831_30100</name>
</gene>
<dbReference type="CDD" id="cd07012">
    <property type="entry name" value="PBP2_Bug_TTT"/>
    <property type="match status" value="1"/>
</dbReference>
<dbReference type="PANTHER" id="PTHR42928">
    <property type="entry name" value="TRICARBOXYLATE-BINDING PROTEIN"/>
    <property type="match status" value="1"/>
</dbReference>
<dbReference type="InterPro" id="IPR042100">
    <property type="entry name" value="Bug_dom1"/>
</dbReference>
<evidence type="ECO:0000313" key="2">
    <source>
        <dbReference type="EMBL" id="MEC4723400.1"/>
    </source>
</evidence>
<dbReference type="RefSeq" id="WP_326510013.1">
    <property type="nucleotide sequence ID" value="NZ_JAWIIV010000052.1"/>
</dbReference>
<dbReference type="PANTHER" id="PTHR42928:SF5">
    <property type="entry name" value="BLR1237 PROTEIN"/>
    <property type="match status" value="1"/>
</dbReference>
<comment type="similarity">
    <text evidence="1">Belongs to the UPF0065 (bug) family.</text>
</comment>
<dbReference type="Gene3D" id="3.40.190.10">
    <property type="entry name" value="Periplasmic binding protein-like II"/>
    <property type="match status" value="1"/>
</dbReference>
<dbReference type="PIRSF" id="PIRSF017082">
    <property type="entry name" value="YflP"/>
    <property type="match status" value="1"/>
</dbReference>
<accession>A0ABU6JJF0</accession>
<dbReference type="EMBL" id="JAWIIV010000052">
    <property type="protein sequence ID" value="MEC4723400.1"/>
    <property type="molecule type" value="Genomic_DNA"/>
</dbReference>
<proteinExistence type="inferred from homology"/>
<evidence type="ECO:0000256" key="1">
    <source>
        <dbReference type="ARBA" id="ARBA00006987"/>
    </source>
</evidence>
<organism evidence="2 3">
    <name type="scientific">Noviherbaspirillum album</name>
    <dbReference type="NCBI Taxonomy" id="3080276"/>
    <lineage>
        <taxon>Bacteria</taxon>
        <taxon>Pseudomonadati</taxon>
        <taxon>Pseudomonadota</taxon>
        <taxon>Betaproteobacteria</taxon>
        <taxon>Burkholderiales</taxon>
        <taxon>Oxalobacteraceae</taxon>
        <taxon>Noviherbaspirillum</taxon>
    </lineage>
</organism>
<protein>
    <submittedName>
        <fullName evidence="2">Tripartite tricarboxylate transporter substrate binding protein</fullName>
    </submittedName>
</protein>
<dbReference type="Pfam" id="PF03401">
    <property type="entry name" value="TctC"/>
    <property type="match status" value="1"/>
</dbReference>
<evidence type="ECO:0000313" key="3">
    <source>
        <dbReference type="Proteomes" id="UP001352263"/>
    </source>
</evidence>
<comment type="caution">
    <text evidence="2">The sequence shown here is derived from an EMBL/GenBank/DDBJ whole genome shotgun (WGS) entry which is preliminary data.</text>
</comment>
<dbReference type="Gene3D" id="3.40.190.150">
    <property type="entry name" value="Bordetella uptake gene, domain 1"/>
    <property type="match status" value="1"/>
</dbReference>
<dbReference type="SUPFAM" id="SSF53850">
    <property type="entry name" value="Periplasmic binding protein-like II"/>
    <property type="match status" value="1"/>
</dbReference>
<sequence length="327" mass="33870">MFKLSLPKIMSVCLGLVTTVSMHHVSFAQSYPSKPVRLVVPYAPGGLPDTVARVLAQKLQEATKQSFIVDNRPGGNGAVAAANLATSPADGYSLLVTDGSMLTISPLTNKKLPYDAEKQFVPVSLVATSPLFLAVNSSVKAKNFDEFIQLAKSKPGALNYGSSGIGSTHHLTGEAMKAALGIDLAHVPFRGSGASVPALAGNQVEMAFAAYPSLATFEKAGTVRILATNSLKRSSLAPNVPAISEKVPGFDFAVIVGVLAPAGTPNEAISRLSNELAKIAQQKDIVEKMKAAGIEMVGGGPDALKKALDAERVRGAAAVKAAGIQPE</sequence>